<proteinExistence type="predicted"/>
<protein>
    <submittedName>
        <fullName evidence="2">Uncharacterized protein</fullName>
    </submittedName>
</protein>
<accession>A0A2P2MNX7</accession>
<sequence length="22" mass="2630">MNQSSRNWTYRNNSGQDQTTQI</sequence>
<evidence type="ECO:0000313" key="2">
    <source>
        <dbReference type="EMBL" id="MBX31925.1"/>
    </source>
</evidence>
<dbReference type="AlphaFoldDB" id="A0A2P2MNX7"/>
<dbReference type="EMBL" id="GGEC01051441">
    <property type="protein sequence ID" value="MBX31925.1"/>
    <property type="molecule type" value="Transcribed_RNA"/>
</dbReference>
<evidence type="ECO:0000256" key="1">
    <source>
        <dbReference type="SAM" id="MobiDB-lite"/>
    </source>
</evidence>
<reference evidence="2" key="1">
    <citation type="submission" date="2018-02" db="EMBL/GenBank/DDBJ databases">
        <title>Rhizophora mucronata_Transcriptome.</title>
        <authorList>
            <person name="Meera S.P."/>
            <person name="Sreeshan A."/>
            <person name="Augustine A."/>
        </authorList>
    </citation>
    <scope>NUCLEOTIDE SEQUENCE</scope>
    <source>
        <tissue evidence="2">Leaf</tissue>
    </source>
</reference>
<feature type="region of interest" description="Disordered" evidence="1">
    <location>
        <begin position="1"/>
        <end position="22"/>
    </location>
</feature>
<organism evidence="2">
    <name type="scientific">Rhizophora mucronata</name>
    <name type="common">Asiatic mangrove</name>
    <dbReference type="NCBI Taxonomy" id="61149"/>
    <lineage>
        <taxon>Eukaryota</taxon>
        <taxon>Viridiplantae</taxon>
        <taxon>Streptophyta</taxon>
        <taxon>Embryophyta</taxon>
        <taxon>Tracheophyta</taxon>
        <taxon>Spermatophyta</taxon>
        <taxon>Magnoliopsida</taxon>
        <taxon>eudicotyledons</taxon>
        <taxon>Gunneridae</taxon>
        <taxon>Pentapetalae</taxon>
        <taxon>rosids</taxon>
        <taxon>fabids</taxon>
        <taxon>Malpighiales</taxon>
        <taxon>Rhizophoraceae</taxon>
        <taxon>Rhizophora</taxon>
    </lineage>
</organism>
<name>A0A2P2MNX7_RHIMU</name>